<dbReference type="CDD" id="cd15472">
    <property type="entry name" value="Myo5p-like_CBD_Rasip1"/>
    <property type="match status" value="1"/>
</dbReference>
<dbReference type="PROSITE" id="PS50106">
    <property type="entry name" value="PDZ"/>
    <property type="match status" value="1"/>
</dbReference>
<dbReference type="InterPro" id="IPR036034">
    <property type="entry name" value="PDZ_sf"/>
</dbReference>
<dbReference type="InterPro" id="IPR008984">
    <property type="entry name" value="SMAD_FHA_dom_sf"/>
</dbReference>
<dbReference type="SMART" id="SM00228">
    <property type="entry name" value="PDZ"/>
    <property type="match status" value="1"/>
</dbReference>
<dbReference type="CDD" id="cd17116">
    <property type="entry name" value="RA_Radil_like"/>
    <property type="match status" value="1"/>
</dbReference>
<dbReference type="EMBL" id="JAWDJR010000012">
    <property type="protein sequence ID" value="KAK9964985.1"/>
    <property type="molecule type" value="Genomic_DNA"/>
</dbReference>
<dbReference type="SUPFAM" id="SSF49879">
    <property type="entry name" value="SMAD/FHA domain"/>
    <property type="match status" value="1"/>
</dbReference>
<evidence type="ECO:0000313" key="5">
    <source>
        <dbReference type="EMBL" id="KAK9964985.1"/>
    </source>
</evidence>
<evidence type="ECO:0000256" key="1">
    <source>
        <dbReference type="SAM" id="MobiDB-lite"/>
    </source>
</evidence>
<sequence length="1121" mass="124818">MTRVLGLVILTDPLTRPQELWAAVGMMIGHERSSQTSKPPPSASPAGLPASVSRRRFSRVGRKHSNGSVQSSSSSGTARSTESVGVRQPAKSKIRRHQHRLSAVFGRGPRRASAEMTAAGEEETAVTDDPSELSNHVTAPGILKIFGTEICEGANYKSVLATTHSSAKELVKEALARYSLSKAEADDYVLCDVIGCIENQCWRTECVRVVGDNEKPLLLQSLWKPREGFARRFEIQRKATVEENYSKDKDTVTAGLNAQARKLQKTRSRGKSVPLDVCVSDGRLNLFKSLSETDLPAEAHSPETTEDPEAEAYKATPCPASEREETESSDDNATQYSIHPPLDFPYFLLLQGFSYRQDFVIYALINSCTVFGRRDERTEPESDAESQYLWAPDLLPRHCCVRRLDISPASAGGRSGSVTLLKPLNRAKVKRNGAAVSHEVELQSGDVVSLGDHYLFMYKDPTSAAAQTYTRPPLCQTCVLSEKTRTCFRDLEGAELVLPYDVEHESRVLEEIFTTVDQDKSAHKLTAAFLLCLCLQQSATHFSMPALRRLLLQTANRLQTLVWEKAKELAALQPEISDSDWLIQGLEPLVLWMSNSVQILHFIHQELPRLLHGISQEEEEEEEDCIAVLELRLSSVRSASEEAMTVLEEVLMFTFQQCVYYLTKMLYPLLPGFLDSNPFSESGQLQVPEDVRRVLDICTQTLQLLRGFQVHPEILTQLFAYLFFFINALLFNLLMERGSGGTFYHWSRGVQIRANLDLLMDWTHGAGLGDLAHTYLLKLSSAVNLLATPKENLLQMCWKALRMEFPSLNAAQLHHMLREYNPRRSCAAVWTPSSAEASAALCTDHILESFDEHPPLVLPTDGFELELKRPIRESDLMKQLQRFHRLIDTITHPQSSEPPPQLVSAVPMEAKLTKMEVHPKAQLEVSHTELVFPTGASDLGSCEALLTRKLQNLELHNKDATHISAERPALDPSCLLTPPNTPRNLELTDSDTDSNHQTSTCITAVREEEGESEECETAEEDDVFVLELQRAACGLGLMLVDGEETPLTNSGIYIKSVLPDSPAAQCQRLRVGDRILAVNGLSLAGVDYQTGLELIQMSGDRPRLLVARSHCATKEARTKTK</sequence>
<organism evidence="5 6">
    <name type="scientific">Culter alburnus</name>
    <name type="common">Topmouth culter</name>
    <dbReference type="NCBI Taxonomy" id="194366"/>
    <lineage>
        <taxon>Eukaryota</taxon>
        <taxon>Metazoa</taxon>
        <taxon>Chordata</taxon>
        <taxon>Craniata</taxon>
        <taxon>Vertebrata</taxon>
        <taxon>Euteleostomi</taxon>
        <taxon>Actinopterygii</taxon>
        <taxon>Neopterygii</taxon>
        <taxon>Teleostei</taxon>
        <taxon>Ostariophysi</taxon>
        <taxon>Cypriniformes</taxon>
        <taxon>Xenocyprididae</taxon>
        <taxon>Xenocypridinae</taxon>
        <taxon>Culter</taxon>
    </lineage>
</organism>
<feature type="domain" description="Dilute" evidence="4">
    <location>
        <begin position="580"/>
        <end position="844"/>
    </location>
</feature>
<dbReference type="SUPFAM" id="SSF54236">
    <property type="entry name" value="Ubiquitin-like"/>
    <property type="match status" value="1"/>
</dbReference>
<evidence type="ECO:0008006" key="7">
    <source>
        <dbReference type="Google" id="ProtNLM"/>
    </source>
</evidence>
<accession>A0AAW1ZUI9</accession>
<dbReference type="PROSITE" id="PS51126">
    <property type="entry name" value="DILUTE"/>
    <property type="match status" value="1"/>
</dbReference>
<evidence type="ECO:0000259" key="4">
    <source>
        <dbReference type="PROSITE" id="PS51126"/>
    </source>
</evidence>
<evidence type="ECO:0000259" key="3">
    <source>
        <dbReference type="PROSITE" id="PS50200"/>
    </source>
</evidence>
<dbReference type="GO" id="GO:0051020">
    <property type="term" value="F:GTPase binding"/>
    <property type="evidence" value="ECO:0007669"/>
    <property type="project" value="TreeGrafter"/>
</dbReference>
<dbReference type="SMART" id="SM00314">
    <property type="entry name" value="RA"/>
    <property type="match status" value="1"/>
</dbReference>
<dbReference type="PANTHER" id="PTHR16027">
    <property type="entry name" value="DILUTE DOMAIN-CONTAINING PROTEIN YPR089W"/>
    <property type="match status" value="1"/>
</dbReference>
<feature type="compositionally biased region" description="Acidic residues" evidence="1">
    <location>
        <begin position="120"/>
        <end position="131"/>
    </location>
</feature>
<feature type="compositionally biased region" description="Basic residues" evidence="1">
    <location>
        <begin position="90"/>
        <end position="100"/>
    </location>
</feature>
<dbReference type="GO" id="GO:0005911">
    <property type="term" value="C:cell-cell junction"/>
    <property type="evidence" value="ECO:0007669"/>
    <property type="project" value="TreeGrafter"/>
</dbReference>
<comment type="caution">
    <text evidence="5">The sequence shown here is derived from an EMBL/GenBank/DDBJ whole genome shotgun (WGS) entry which is preliminary data.</text>
</comment>
<dbReference type="SUPFAM" id="SSF50156">
    <property type="entry name" value="PDZ domain-like"/>
    <property type="match status" value="1"/>
</dbReference>
<reference evidence="5 6" key="1">
    <citation type="submission" date="2024-05" db="EMBL/GenBank/DDBJ databases">
        <title>A high-quality chromosomal-level genome assembly of Topmouth culter (Culter alburnus).</title>
        <authorList>
            <person name="Zhao H."/>
        </authorList>
    </citation>
    <scope>NUCLEOTIDE SEQUENCE [LARGE SCALE GENOMIC DNA]</scope>
    <source>
        <strain evidence="5">CATC2023</strain>
        <tissue evidence="5">Muscle</tissue>
    </source>
</reference>
<dbReference type="Pfam" id="PF01843">
    <property type="entry name" value="DIL"/>
    <property type="match status" value="1"/>
</dbReference>
<feature type="region of interest" description="Disordered" evidence="1">
    <location>
        <begin position="31"/>
        <end position="133"/>
    </location>
</feature>
<dbReference type="InterPro" id="IPR052072">
    <property type="entry name" value="Vascular_dev_regulator"/>
</dbReference>
<gene>
    <name evidence="5" type="ORF">ABG768_004104</name>
</gene>
<feature type="compositionally biased region" description="Low complexity" evidence="1">
    <location>
        <begin position="66"/>
        <end position="84"/>
    </location>
</feature>
<feature type="compositionally biased region" description="Basic residues" evidence="1">
    <location>
        <begin position="53"/>
        <end position="65"/>
    </location>
</feature>
<dbReference type="Proteomes" id="UP001479290">
    <property type="component" value="Unassembled WGS sequence"/>
</dbReference>
<dbReference type="SMART" id="SM01132">
    <property type="entry name" value="DIL"/>
    <property type="match status" value="1"/>
</dbReference>
<feature type="domain" description="PDZ" evidence="2">
    <location>
        <begin position="1025"/>
        <end position="1110"/>
    </location>
</feature>
<dbReference type="InterPro" id="IPR001478">
    <property type="entry name" value="PDZ"/>
</dbReference>
<keyword evidence="6" id="KW-1185">Reference proteome</keyword>
<dbReference type="InterPro" id="IPR000159">
    <property type="entry name" value="RA_dom"/>
</dbReference>
<evidence type="ECO:0000259" key="2">
    <source>
        <dbReference type="PROSITE" id="PS50106"/>
    </source>
</evidence>
<dbReference type="Pfam" id="PF00788">
    <property type="entry name" value="RA"/>
    <property type="match status" value="1"/>
</dbReference>
<name>A0AAW1ZUI9_CULAL</name>
<dbReference type="Gene3D" id="2.30.42.10">
    <property type="match status" value="1"/>
</dbReference>
<proteinExistence type="predicted"/>
<dbReference type="PROSITE" id="PS50200">
    <property type="entry name" value="RA"/>
    <property type="match status" value="1"/>
</dbReference>
<dbReference type="GO" id="GO:0007165">
    <property type="term" value="P:signal transduction"/>
    <property type="evidence" value="ECO:0007669"/>
    <property type="project" value="InterPro"/>
</dbReference>
<feature type="region of interest" description="Disordered" evidence="1">
    <location>
        <begin position="295"/>
        <end position="334"/>
    </location>
</feature>
<dbReference type="CDD" id="cd06690">
    <property type="entry name" value="PDZ_Radil-like"/>
    <property type="match status" value="1"/>
</dbReference>
<feature type="domain" description="Ras-associating" evidence="3">
    <location>
        <begin position="139"/>
        <end position="240"/>
    </location>
</feature>
<dbReference type="GO" id="GO:0001525">
    <property type="term" value="P:angiogenesis"/>
    <property type="evidence" value="ECO:0007669"/>
    <property type="project" value="TreeGrafter"/>
</dbReference>
<dbReference type="InterPro" id="IPR002710">
    <property type="entry name" value="Dilute_dom"/>
</dbReference>
<dbReference type="InterPro" id="IPR037983">
    <property type="entry name" value="CBD_Rasip1/Radil"/>
</dbReference>
<dbReference type="AlphaFoldDB" id="A0AAW1ZUI9"/>
<dbReference type="GO" id="GO:0035024">
    <property type="term" value="P:negative regulation of Rho protein signal transduction"/>
    <property type="evidence" value="ECO:0007669"/>
    <property type="project" value="TreeGrafter"/>
</dbReference>
<dbReference type="Gene3D" id="3.10.20.90">
    <property type="entry name" value="Phosphatidylinositol 3-kinase Catalytic Subunit, Chain A, domain 1"/>
    <property type="match status" value="1"/>
</dbReference>
<evidence type="ECO:0000313" key="6">
    <source>
        <dbReference type="Proteomes" id="UP001479290"/>
    </source>
</evidence>
<dbReference type="InterPro" id="IPR029071">
    <property type="entry name" value="Ubiquitin-like_domsf"/>
</dbReference>
<protein>
    <recommendedName>
        <fullName evidence="7">Ras-associating and dilute domain-containing protein</fullName>
    </recommendedName>
</protein>
<dbReference type="Pfam" id="PF00595">
    <property type="entry name" value="PDZ"/>
    <property type="match status" value="1"/>
</dbReference>
<dbReference type="PANTHER" id="PTHR16027:SF4">
    <property type="entry name" value="RAS-INTERACTING PROTEIN 1"/>
    <property type="match status" value="1"/>
</dbReference>
<dbReference type="Gene3D" id="2.60.200.20">
    <property type="match status" value="1"/>
</dbReference>